<reference evidence="2 3" key="1">
    <citation type="journal article" date="2021" name="BMC Genomics">
        <title>Datura genome reveals duplications of psychoactive alkaloid biosynthetic genes and high mutation rate following tissue culture.</title>
        <authorList>
            <person name="Rajewski A."/>
            <person name="Carter-House D."/>
            <person name="Stajich J."/>
            <person name="Litt A."/>
        </authorList>
    </citation>
    <scope>NUCLEOTIDE SEQUENCE [LARGE SCALE GENOMIC DNA]</scope>
    <source>
        <strain evidence="2">AR-01</strain>
    </source>
</reference>
<comment type="caution">
    <text evidence="2">The sequence shown here is derived from an EMBL/GenBank/DDBJ whole genome shotgun (WGS) entry which is preliminary data.</text>
</comment>
<organism evidence="2 3">
    <name type="scientific">Datura stramonium</name>
    <name type="common">Jimsonweed</name>
    <name type="synonym">Common thornapple</name>
    <dbReference type="NCBI Taxonomy" id="4076"/>
    <lineage>
        <taxon>Eukaryota</taxon>
        <taxon>Viridiplantae</taxon>
        <taxon>Streptophyta</taxon>
        <taxon>Embryophyta</taxon>
        <taxon>Tracheophyta</taxon>
        <taxon>Spermatophyta</taxon>
        <taxon>Magnoliopsida</taxon>
        <taxon>eudicotyledons</taxon>
        <taxon>Gunneridae</taxon>
        <taxon>Pentapetalae</taxon>
        <taxon>asterids</taxon>
        <taxon>lamiids</taxon>
        <taxon>Solanales</taxon>
        <taxon>Solanaceae</taxon>
        <taxon>Solanoideae</taxon>
        <taxon>Datureae</taxon>
        <taxon>Datura</taxon>
    </lineage>
</organism>
<accession>A0ABS8VDI9</accession>
<evidence type="ECO:0000256" key="1">
    <source>
        <dbReference type="SAM" id="MobiDB-lite"/>
    </source>
</evidence>
<evidence type="ECO:0000313" key="3">
    <source>
        <dbReference type="Proteomes" id="UP000823775"/>
    </source>
</evidence>
<feature type="region of interest" description="Disordered" evidence="1">
    <location>
        <begin position="93"/>
        <end position="118"/>
    </location>
</feature>
<evidence type="ECO:0000313" key="2">
    <source>
        <dbReference type="EMBL" id="MCD9645078.1"/>
    </source>
</evidence>
<feature type="compositionally biased region" description="Basic and acidic residues" evidence="1">
    <location>
        <begin position="109"/>
        <end position="118"/>
    </location>
</feature>
<keyword evidence="3" id="KW-1185">Reference proteome</keyword>
<dbReference type="Proteomes" id="UP000823775">
    <property type="component" value="Unassembled WGS sequence"/>
</dbReference>
<proteinExistence type="predicted"/>
<protein>
    <submittedName>
        <fullName evidence="2">Uncharacterized protein</fullName>
    </submittedName>
</protein>
<dbReference type="EMBL" id="JACEIK010004330">
    <property type="protein sequence ID" value="MCD9645078.1"/>
    <property type="molecule type" value="Genomic_DNA"/>
</dbReference>
<gene>
    <name evidence="2" type="ORF">HAX54_033753</name>
</gene>
<name>A0ABS8VDI9_DATST</name>
<sequence length="148" mass="16595">MANVIIPILGYQVGSRFCSPRKNMSAERLGGIHGGVALVVLEAWQTSLRCWESDGSNVNFQSQVCDFFNGLDEDGGHHWERRKYGAGYQPLPPFSQTLGKDNEDLLPDGFEKEEKKDKRMGNPTAILDLKLQELLSLILDGIQPLKEY</sequence>